<protein>
    <recommendedName>
        <fullName evidence="2">peptidylprolyl isomerase</fullName>
        <ecNumber evidence="2">5.2.1.8</ecNumber>
    </recommendedName>
</protein>
<dbReference type="PANTHER" id="PTHR11071:SF561">
    <property type="entry name" value="PEPTIDYL-PROLYL CIS-TRANS ISOMERASE D-RELATED"/>
    <property type="match status" value="1"/>
</dbReference>
<dbReference type="FunFam" id="2.40.100.10:FF:000025">
    <property type="entry name" value="Peptidyl-prolyl cis-trans isomerase CYP19-2"/>
    <property type="match status" value="1"/>
</dbReference>
<dbReference type="AlphaFoldDB" id="A0A8K1C5X7"/>
<dbReference type="Pfam" id="PF00160">
    <property type="entry name" value="Pro_isomerase"/>
    <property type="match status" value="1"/>
</dbReference>
<dbReference type="EC" id="5.2.1.8" evidence="2"/>
<keyword evidence="4" id="KW-0413">Isomerase</keyword>
<accession>A0A8K1C5X7</accession>
<evidence type="ECO:0000313" key="7">
    <source>
        <dbReference type="EMBL" id="TMW57018.1"/>
    </source>
</evidence>
<comment type="caution">
    <text evidence="7">The sequence shown here is derived from an EMBL/GenBank/DDBJ whole genome shotgun (WGS) entry which is preliminary data.</text>
</comment>
<dbReference type="PRINTS" id="PR00153">
    <property type="entry name" value="CSAPPISMRASE"/>
</dbReference>
<evidence type="ECO:0000256" key="5">
    <source>
        <dbReference type="SAM" id="MobiDB-lite"/>
    </source>
</evidence>
<evidence type="ECO:0000313" key="8">
    <source>
        <dbReference type="Proteomes" id="UP000794436"/>
    </source>
</evidence>
<feature type="region of interest" description="Disordered" evidence="5">
    <location>
        <begin position="76"/>
        <end position="120"/>
    </location>
</feature>
<dbReference type="SUPFAM" id="SSF50891">
    <property type="entry name" value="Cyclophilin-like"/>
    <property type="match status" value="1"/>
</dbReference>
<feature type="domain" description="PPIase cyclophilin-type" evidence="6">
    <location>
        <begin position="260"/>
        <end position="431"/>
    </location>
</feature>
<dbReference type="PANTHER" id="PTHR11071">
    <property type="entry name" value="PEPTIDYL-PROLYL CIS-TRANS ISOMERASE"/>
    <property type="match status" value="1"/>
</dbReference>
<comment type="catalytic activity">
    <reaction evidence="1">
        <text>[protein]-peptidylproline (omega=180) = [protein]-peptidylproline (omega=0)</text>
        <dbReference type="Rhea" id="RHEA:16237"/>
        <dbReference type="Rhea" id="RHEA-COMP:10747"/>
        <dbReference type="Rhea" id="RHEA-COMP:10748"/>
        <dbReference type="ChEBI" id="CHEBI:83833"/>
        <dbReference type="ChEBI" id="CHEBI:83834"/>
        <dbReference type="EC" id="5.2.1.8"/>
    </reaction>
</comment>
<feature type="compositionally biased region" description="Basic and acidic residues" evidence="5">
    <location>
        <begin position="76"/>
        <end position="103"/>
    </location>
</feature>
<sequence length="433" mass="48500">MAEAAERPTPIKLVDWNGVQASVGTKEDTTQTTASLALGKAFRKRSKDKWLEAKTLRSDPIVKKLEQLALEARAKEPAVETMRFRDRSQRSWRQQRDSLRQEDIAIAQGKLRQSEEETTNDAESIALQLQKQGYAVARSSAGRPSLTRDFSPSRSFREASRDSWQSTKTLRDDPTLKSDADPTSSKPETSAQGESHRDRLTAFYKKYNPSKLNDVDATLERFKGREEEMFAKLFEKYAQTASLAERKTKSLTTSQHPTVYMDISIGGQREGRIVMRLLDDKVPLAAENFRCLCTGEKGGNLHFKGSKFHRIIKDFMVQGGDFTNGDGTGGVSIYRGTPNGDLWGKFKDEMFLQHNDVGLLSMANNGKNRNGSQFFITTRAGLTNLDGKHVVFGEVIEGLDVVDKMQNVSVDKAKNNRPLAQYEVTIVDCGQMP</sequence>
<evidence type="ECO:0000256" key="4">
    <source>
        <dbReference type="ARBA" id="ARBA00023235"/>
    </source>
</evidence>
<dbReference type="InterPro" id="IPR002130">
    <property type="entry name" value="Cyclophilin-type_PPIase_dom"/>
</dbReference>
<feature type="compositionally biased region" description="Basic and acidic residues" evidence="5">
    <location>
        <begin position="169"/>
        <end position="180"/>
    </location>
</feature>
<dbReference type="PROSITE" id="PS50072">
    <property type="entry name" value="CSA_PPIASE_2"/>
    <property type="match status" value="1"/>
</dbReference>
<organism evidence="7 8">
    <name type="scientific">Pythium oligandrum</name>
    <name type="common">Mycoparasitic fungus</name>
    <dbReference type="NCBI Taxonomy" id="41045"/>
    <lineage>
        <taxon>Eukaryota</taxon>
        <taxon>Sar</taxon>
        <taxon>Stramenopiles</taxon>
        <taxon>Oomycota</taxon>
        <taxon>Peronosporomycetes</taxon>
        <taxon>Pythiales</taxon>
        <taxon>Pythiaceae</taxon>
        <taxon>Pythium</taxon>
    </lineage>
</organism>
<dbReference type="InterPro" id="IPR020892">
    <property type="entry name" value="Cyclophilin-type_PPIase_CS"/>
</dbReference>
<keyword evidence="8" id="KW-1185">Reference proteome</keyword>
<reference evidence="7" key="1">
    <citation type="submission" date="2019-03" db="EMBL/GenBank/DDBJ databases">
        <title>Long read genome sequence of the mycoparasitic Pythium oligandrum ATCC 38472 isolated from sugarbeet rhizosphere.</title>
        <authorList>
            <person name="Gaulin E."/>
        </authorList>
    </citation>
    <scope>NUCLEOTIDE SEQUENCE</scope>
    <source>
        <strain evidence="7">ATCC 38472_TT</strain>
    </source>
</reference>
<evidence type="ECO:0000256" key="2">
    <source>
        <dbReference type="ARBA" id="ARBA00013194"/>
    </source>
</evidence>
<name>A0A8K1C5X7_PYTOL</name>
<dbReference type="Gene3D" id="2.40.100.10">
    <property type="entry name" value="Cyclophilin-like"/>
    <property type="match status" value="1"/>
</dbReference>
<dbReference type="GO" id="GO:0016018">
    <property type="term" value="F:cyclosporin A binding"/>
    <property type="evidence" value="ECO:0007669"/>
    <property type="project" value="TreeGrafter"/>
</dbReference>
<evidence type="ECO:0000256" key="3">
    <source>
        <dbReference type="ARBA" id="ARBA00023110"/>
    </source>
</evidence>
<dbReference type="GO" id="GO:0003755">
    <property type="term" value="F:peptidyl-prolyl cis-trans isomerase activity"/>
    <property type="evidence" value="ECO:0007669"/>
    <property type="project" value="UniProtKB-KW"/>
</dbReference>
<gene>
    <name evidence="7" type="ORF">Poli38472_002943</name>
</gene>
<dbReference type="Proteomes" id="UP000794436">
    <property type="component" value="Unassembled WGS sequence"/>
</dbReference>
<dbReference type="InterPro" id="IPR029000">
    <property type="entry name" value="Cyclophilin-like_dom_sf"/>
</dbReference>
<evidence type="ECO:0000256" key="1">
    <source>
        <dbReference type="ARBA" id="ARBA00000971"/>
    </source>
</evidence>
<feature type="region of interest" description="Disordered" evidence="5">
    <location>
        <begin position="137"/>
        <end position="197"/>
    </location>
</feature>
<keyword evidence="3" id="KW-0697">Rotamase</keyword>
<feature type="compositionally biased region" description="Polar residues" evidence="5">
    <location>
        <begin position="181"/>
        <end position="193"/>
    </location>
</feature>
<dbReference type="GO" id="GO:0005737">
    <property type="term" value="C:cytoplasm"/>
    <property type="evidence" value="ECO:0007669"/>
    <property type="project" value="TreeGrafter"/>
</dbReference>
<dbReference type="PROSITE" id="PS00170">
    <property type="entry name" value="CSA_PPIASE_1"/>
    <property type="match status" value="1"/>
</dbReference>
<proteinExistence type="predicted"/>
<dbReference type="GO" id="GO:0006457">
    <property type="term" value="P:protein folding"/>
    <property type="evidence" value="ECO:0007669"/>
    <property type="project" value="InterPro"/>
</dbReference>
<dbReference type="OrthoDB" id="72180at2759"/>
<dbReference type="EMBL" id="SPLM01000144">
    <property type="protein sequence ID" value="TMW57018.1"/>
    <property type="molecule type" value="Genomic_DNA"/>
</dbReference>
<evidence type="ECO:0000259" key="6">
    <source>
        <dbReference type="PROSITE" id="PS50072"/>
    </source>
</evidence>